<name>A0A5C7Y8J3_9MYCO</name>
<dbReference type="Gene3D" id="1.10.10.10">
    <property type="entry name" value="Winged helix-like DNA-binding domain superfamily/Winged helix DNA-binding domain"/>
    <property type="match status" value="1"/>
</dbReference>
<comment type="caution">
    <text evidence="3">The sequence shown here is derived from an EMBL/GenBank/DDBJ whole genome shotgun (WGS) entry which is preliminary data.</text>
</comment>
<reference evidence="3 4" key="1">
    <citation type="submission" date="2018-09" db="EMBL/GenBank/DDBJ databases">
        <title>Metagenome Assembled Genomes from an Advanced Water Purification Facility.</title>
        <authorList>
            <person name="Stamps B.W."/>
            <person name="Spear J.R."/>
        </authorList>
    </citation>
    <scope>NUCLEOTIDE SEQUENCE [LARGE SCALE GENOMIC DNA]</scope>
    <source>
        <strain evidence="3">Bin_29_2</strain>
    </source>
</reference>
<dbReference type="EMBL" id="SSGD01000027">
    <property type="protein sequence ID" value="TXI58279.1"/>
    <property type="molecule type" value="Genomic_DNA"/>
</dbReference>
<dbReference type="InterPro" id="IPR036388">
    <property type="entry name" value="WH-like_DNA-bd_sf"/>
</dbReference>
<sequence>METCRGCGRTSTLAGNVLTFLRQAPGVVRANEVAEHFNIPTYQASVILCRLADRAMITRVRRGAYSADRELQRRALLDQLEKLTPA</sequence>
<keyword evidence="2" id="KW-0804">Transcription</keyword>
<dbReference type="Pfam" id="PF04703">
    <property type="entry name" value="FaeA"/>
    <property type="match status" value="1"/>
</dbReference>
<dbReference type="AlphaFoldDB" id="A0A5C7Y8J3"/>
<keyword evidence="1" id="KW-0805">Transcription regulation</keyword>
<dbReference type="InterPro" id="IPR006793">
    <property type="entry name" value="FaeA"/>
</dbReference>
<dbReference type="RefSeq" id="WP_369127105.1">
    <property type="nucleotide sequence ID" value="NZ_SSGD01000027.1"/>
</dbReference>
<dbReference type="Proteomes" id="UP000321797">
    <property type="component" value="Unassembled WGS sequence"/>
</dbReference>
<dbReference type="SUPFAM" id="SSF46785">
    <property type="entry name" value="Winged helix' DNA-binding domain"/>
    <property type="match status" value="1"/>
</dbReference>
<accession>A0A5C7Y8J3</accession>
<gene>
    <name evidence="3" type="ORF">E6Q54_05965</name>
</gene>
<dbReference type="InterPro" id="IPR036390">
    <property type="entry name" value="WH_DNA-bd_sf"/>
</dbReference>
<proteinExistence type="predicted"/>
<evidence type="ECO:0000256" key="2">
    <source>
        <dbReference type="ARBA" id="ARBA00023163"/>
    </source>
</evidence>
<evidence type="ECO:0000313" key="3">
    <source>
        <dbReference type="EMBL" id="TXI58279.1"/>
    </source>
</evidence>
<evidence type="ECO:0000256" key="1">
    <source>
        <dbReference type="ARBA" id="ARBA00023015"/>
    </source>
</evidence>
<evidence type="ECO:0000313" key="4">
    <source>
        <dbReference type="Proteomes" id="UP000321797"/>
    </source>
</evidence>
<dbReference type="GO" id="GO:0006355">
    <property type="term" value="P:regulation of DNA-templated transcription"/>
    <property type="evidence" value="ECO:0007669"/>
    <property type="project" value="InterPro"/>
</dbReference>
<organism evidence="3 4">
    <name type="scientific">Mycolicibacter arupensis</name>
    <dbReference type="NCBI Taxonomy" id="342002"/>
    <lineage>
        <taxon>Bacteria</taxon>
        <taxon>Bacillati</taxon>
        <taxon>Actinomycetota</taxon>
        <taxon>Actinomycetes</taxon>
        <taxon>Mycobacteriales</taxon>
        <taxon>Mycobacteriaceae</taxon>
        <taxon>Mycolicibacter</taxon>
    </lineage>
</organism>
<protein>
    <submittedName>
        <fullName evidence="3">Uncharacterized protein</fullName>
    </submittedName>
</protein>